<feature type="region of interest" description="Disordered" evidence="1">
    <location>
        <begin position="1"/>
        <end position="23"/>
    </location>
</feature>
<sequence length="103" mass="11585">MERESPEQRSHDPADPAGLARCRGPIHEADIRAVADHRRNAGIRRVLQFLDGHGMVIADPARRGEATERAVEQRIAALPDTIAEEMRCWVRVLRGEGRRPHPP</sequence>
<protein>
    <submittedName>
        <fullName evidence="2">Uncharacterized protein</fullName>
    </submittedName>
</protein>
<keyword evidence="2" id="KW-0614">Plasmid</keyword>
<name>A0A076F1E1_RHOOP</name>
<evidence type="ECO:0000313" key="2">
    <source>
        <dbReference type="EMBL" id="AII11428.1"/>
    </source>
</evidence>
<geneLocation type="plasmid" evidence="2 3">
    <name>pPDG4</name>
</geneLocation>
<accession>A0A076F1E1</accession>
<organism evidence="2 3">
    <name type="scientific">Rhodococcus opacus</name>
    <name type="common">Nocardia opaca</name>
    <dbReference type="NCBI Taxonomy" id="37919"/>
    <lineage>
        <taxon>Bacteria</taxon>
        <taxon>Bacillati</taxon>
        <taxon>Actinomycetota</taxon>
        <taxon>Actinomycetes</taxon>
        <taxon>Mycobacteriales</taxon>
        <taxon>Nocardiaceae</taxon>
        <taxon>Rhodococcus</taxon>
    </lineage>
</organism>
<dbReference type="EMBL" id="CP008951">
    <property type="protein sequence ID" value="AII11428.1"/>
    <property type="molecule type" value="Genomic_DNA"/>
</dbReference>
<gene>
    <name evidence="2" type="ORF">EP51_46415</name>
</gene>
<evidence type="ECO:0000256" key="1">
    <source>
        <dbReference type="SAM" id="MobiDB-lite"/>
    </source>
</evidence>
<dbReference type="RefSeq" id="WP_128644214.1">
    <property type="nucleotide sequence ID" value="NZ_CP008951.1"/>
</dbReference>
<evidence type="ECO:0000313" key="3">
    <source>
        <dbReference type="Proteomes" id="UP000028488"/>
    </source>
</evidence>
<feature type="compositionally biased region" description="Basic and acidic residues" evidence="1">
    <location>
        <begin position="1"/>
        <end position="14"/>
    </location>
</feature>
<dbReference type="AlphaFoldDB" id="A0A076F1E1"/>
<dbReference type="Proteomes" id="UP000028488">
    <property type="component" value="Plasmid pPDG4"/>
</dbReference>
<proteinExistence type="predicted"/>
<reference evidence="2 3" key="1">
    <citation type="submission" date="2014-07" db="EMBL/GenBank/DDBJ databases">
        <title>Genome Sequence of Rhodococcus opacus Strain R7, a Biodegrader of Mono- and Polycyclic Aromatic Hydrocarbons.</title>
        <authorList>
            <person name="Di Gennaro P."/>
            <person name="Zampolli J."/>
            <person name="Presti I."/>
            <person name="Cappelletti M."/>
            <person name="D'Ursi P."/>
            <person name="Orro A."/>
            <person name="Mezzelani A."/>
            <person name="Milanesi L."/>
        </authorList>
    </citation>
    <scope>NUCLEOTIDE SEQUENCE [LARGE SCALE GENOMIC DNA]</scope>
    <source>
        <strain evidence="2 3">R7</strain>
        <plasmid evidence="2">pPDG4</plasmid>
    </source>
</reference>